<keyword evidence="2 4" id="KW-0479">Metal-binding</keyword>
<dbReference type="PROSITE" id="PS51007">
    <property type="entry name" value="CYTC"/>
    <property type="match status" value="1"/>
</dbReference>
<keyword evidence="8" id="KW-1185">Reference proteome</keyword>
<protein>
    <submittedName>
        <fullName evidence="7">Cytochrome C</fullName>
    </submittedName>
</protein>
<dbReference type="EMBL" id="WMBQ01000002">
    <property type="protein sequence ID" value="MTD95760.1"/>
    <property type="molecule type" value="Genomic_DNA"/>
</dbReference>
<dbReference type="SUPFAM" id="SSF46626">
    <property type="entry name" value="Cytochrome c"/>
    <property type="match status" value="1"/>
</dbReference>
<name>A0A6I3KPA9_9HYPH</name>
<keyword evidence="3 4" id="KW-0408">Iron</keyword>
<evidence type="ECO:0000313" key="8">
    <source>
        <dbReference type="Proteomes" id="UP000440694"/>
    </source>
</evidence>
<organism evidence="7 8">
    <name type="scientific">Hyphomicrobium album</name>
    <dbReference type="NCBI Taxonomy" id="2665159"/>
    <lineage>
        <taxon>Bacteria</taxon>
        <taxon>Pseudomonadati</taxon>
        <taxon>Pseudomonadota</taxon>
        <taxon>Alphaproteobacteria</taxon>
        <taxon>Hyphomicrobiales</taxon>
        <taxon>Hyphomicrobiaceae</taxon>
        <taxon>Hyphomicrobium</taxon>
    </lineage>
</organism>
<reference evidence="7 8" key="1">
    <citation type="submission" date="2019-11" db="EMBL/GenBank/DDBJ databases">
        <title>Identification of a novel strain.</title>
        <authorList>
            <person name="Xu Q."/>
            <person name="Wang G."/>
        </authorList>
    </citation>
    <scope>NUCLEOTIDE SEQUENCE [LARGE SCALE GENOMIC DNA]</scope>
    <source>
        <strain evidence="8">xq</strain>
    </source>
</reference>
<dbReference type="RefSeq" id="WP_154740267.1">
    <property type="nucleotide sequence ID" value="NZ_WMBQ01000002.1"/>
</dbReference>
<dbReference type="GO" id="GO:0009055">
    <property type="term" value="F:electron transfer activity"/>
    <property type="evidence" value="ECO:0007669"/>
    <property type="project" value="InterPro"/>
</dbReference>
<keyword evidence="5" id="KW-0732">Signal</keyword>
<dbReference type="AlphaFoldDB" id="A0A6I3KPA9"/>
<accession>A0A6I3KPA9</accession>
<evidence type="ECO:0000313" key="7">
    <source>
        <dbReference type="EMBL" id="MTD95760.1"/>
    </source>
</evidence>
<proteinExistence type="predicted"/>
<evidence type="ECO:0000256" key="4">
    <source>
        <dbReference type="PROSITE-ProRule" id="PRU00433"/>
    </source>
</evidence>
<sequence>MACLLRLLTAMTLLAPGVPAAAVELGNVAAGLEYAQKVCSACHAVEKDTVMRLSQVPSFQEVADTPGMTPRALVVWLRTSHPNMPDLIIAPDDMDNVVAYIMSLRTKK</sequence>
<evidence type="ECO:0000256" key="1">
    <source>
        <dbReference type="ARBA" id="ARBA00022617"/>
    </source>
</evidence>
<dbReference type="Proteomes" id="UP000440694">
    <property type="component" value="Unassembled WGS sequence"/>
</dbReference>
<comment type="caution">
    <text evidence="7">The sequence shown here is derived from an EMBL/GenBank/DDBJ whole genome shotgun (WGS) entry which is preliminary data.</text>
</comment>
<evidence type="ECO:0000259" key="6">
    <source>
        <dbReference type="PROSITE" id="PS51007"/>
    </source>
</evidence>
<evidence type="ECO:0000256" key="3">
    <source>
        <dbReference type="ARBA" id="ARBA00023004"/>
    </source>
</evidence>
<dbReference type="GO" id="GO:0020037">
    <property type="term" value="F:heme binding"/>
    <property type="evidence" value="ECO:0007669"/>
    <property type="project" value="InterPro"/>
</dbReference>
<evidence type="ECO:0000256" key="2">
    <source>
        <dbReference type="ARBA" id="ARBA00022723"/>
    </source>
</evidence>
<keyword evidence="1 4" id="KW-0349">Heme</keyword>
<dbReference type="InterPro" id="IPR036909">
    <property type="entry name" value="Cyt_c-like_dom_sf"/>
</dbReference>
<gene>
    <name evidence="7" type="ORF">GIW81_15585</name>
</gene>
<dbReference type="InterPro" id="IPR009056">
    <property type="entry name" value="Cyt_c-like_dom"/>
</dbReference>
<feature type="chain" id="PRO_5026332257" evidence="5">
    <location>
        <begin position="23"/>
        <end position="108"/>
    </location>
</feature>
<dbReference type="Gene3D" id="1.10.760.10">
    <property type="entry name" value="Cytochrome c-like domain"/>
    <property type="match status" value="1"/>
</dbReference>
<dbReference type="GO" id="GO:0046872">
    <property type="term" value="F:metal ion binding"/>
    <property type="evidence" value="ECO:0007669"/>
    <property type="project" value="UniProtKB-KW"/>
</dbReference>
<feature type="signal peptide" evidence="5">
    <location>
        <begin position="1"/>
        <end position="22"/>
    </location>
</feature>
<evidence type="ECO:0000256" key="5">
    <source>
        <dbReference type="SAM" id="SignalP"/>
    </source>
</evidence>
<feature type="domain" description="Cytochrome c" evidence="6">
    <location>
        <begin position="26"/>
        <end position="105"/>
    </location>
</feature>